<evidence type="ECO:0000313" key="1">
    <source>
        <dbReference type="EMBL" id="MTU44037.1"/>
    </source>
</evidence>
<dbReference type="GeneID" id="43348053"/>
<gene>
    <name evidence="1" type="ORF">GMD42_10585</name>
</gene>
<accession>A0A6I3SBJ8</accession>
<comment type="caution">
    <text evidence="1">The sequence shown here is derived from an EMBL/GenBank/DDBJ whole genome shotgun (WGS) entry which is preliminary data.</text>
</comment>
<sequence>MTKELMQLEVDSDLKKAFLACVSRAYNGKVEQGILDLMRIYVERAQGTPGQKMIKEKVKEYVYGGEVQAGLSPREMEKIFLNKTEEDIEAARLDK</sequence>
<organism evidence="1 2">
    <name type="scientific">Parasutterella excrementihominis</name>
    <dbReference type="NCBI Taxonomy" id="487175"/>
    <lineage>
        <taxon>Bacteria</taxon>
        <taxon>Pseudomonadati</taxon>
        <taxon>Pseudomonadota</taxon>
        <taxon>Betaproteobacteria</taxon>
        <taxon>Burkholderiales</taxon>
        <taxon>Sutterellaceae</taxon>
        <taxon>Parasutterella</taxon>
    </lineage>
</organism>
<protein>
    <submittedName>
        <fullName evidence="1">4Fe-4S ferredoxin</fullName>
    </submittedName>
</protein>
<proteinExistence type="predicted"/>
<dbReference type="AlphaFoldDB" id="A0A6I3SBJ8"/>
<dbReference type="Proteomes" id="UP000462362">
    <property type="component" value="Unassembled WGS sequence"/>
</dbReference>
<dbReference type="EMBL" id="WNCL01000042">
    <property type="protein sequence ID" value="MTU44037.1"/>
    <property type="molecule type" value="Genomic_DNA"/>
</dbReference>
<dbReference type="RefSeq" id="WP_008811336.1">
    <property type="nucleotide sequence ID" value="NZ_CAJUON010000001.1"/>
</dbReference>
<name>A0A6I3SBJ8_9BURK</name>
<reference evidence="1 2" key="1">
    <citation type="journal article" date="2019" name="Nat. Med.">
        <title>A library of human gut bacterial isolates paired with longitudinal multiomics data enables mechanistic microbiome research.</title>
        <authorList>
            <person name="Poyet M."/>
            <person name="Groussin M."/>
            <person name="Gibbons S.M."/>
            <person name="Avila-Pacheco J."/>
            <person name="Jiang X."/>
            <person name="Kearney S.M."/>
            <person name="Perrotta A.R."/>
            <person name="Berdy B."/>
            <person name="Zhao S."/>
            <person name="Lieberman T.D."/>
            <person name="Swanson P.K."/>
            <person name="Smith M."/>
            <person name="Roesemann S."/>
            <person name="Alexander J.E."/>
            <person name="Rich S.A."/>
            <person name="Livny J."/>
            <person name="Vlamakis H."/>
            <person name="Clish C."/>
            <person name="Bullock K."/>
            <person name="Deik A."/>
            <person name="Scott J."/>
            <person name="Pierce K.A."/>
            <person name="Xavier R.J."/>
            <person name="Alm E.J."/>
        </authorList>
    </citation>
    <scope>NUCLEOTIDE SEQUENCE [LARGE SCALE GENOMIC DNA]</scope>
    <source>
        <strain evidence="1 2">BIOML-A2</strain>
    </source>
</reference>
<evidence type="ECO:0000313" key="2">
    <source>
        <dbReference type="Proteomes" id="UP000462362"/>
    </source>
</evidence>